<dbReference type="InterPro" id="IPR011993">
    <property type="entry name" value="PH-like_dom_sf"/>
</dbReference>
<evidence type="ECO:0000313" key="1">
    <source>
        <dbReference type="Ensembl" id="ENSACIP00000027738.1"/>
    </source>
</evidence>
<dbReference type="Gene3D" id="2.30.29.30">
    <property type="entry name" value="Pleckstrin-homology domain (PH domain)/Phosphotyrosine-binding domain (PTB)"/>
    <property type="match status" value="1"/>
</dbReference>
<dbReference type="AlphaFoldDB" id="A0A3Q0T1A5"/>
<evidence type="ECO:0008006" key="3">
    <source>
        <dbReference type="Google" id="ProtNLM"/>
    </source>
</evidence>
<dbReference type="SUPFAM" id="SSF50729">
    <property type="entry name" value="PH domain-like"/>
    <property type="match status" value="1"/>
</dbReference>
<protein>
    <recommendedName>
        <fullName evidence="3">PH domain-containing protein</fullName>
    </recommendedName>
</protein>
<dbReference type="STRING" id="61819.ENSACIP00000027738"/>
<accession>A0A3Q0T1A5</accession>
<evidence type="ECO:0000313" key="2">
    <source>
        <dbReference type="Proteomes" id="UP000261340"/>
    </source>
</evidence>
<proteinExistence type="predicted"/>
<name>A0A3Q0T1A5_AMPCI</name>
<organism evidence="1 2">
    <name type="scientific">Amphilophus citrinellus</name>
    <name type="common">Midas cichlid</name>
    <name type="synonym">Cichlasoma citrinellum</name>
    <dbReference type="NCBI Taxonomy" id="61819"/>
    <lineage>
        <taxon>Eukaryota</taxon>
        <taxon>Metazoa</taxon>
        <taxon>Chordata</taxon>
        <taxon>Craniata</taxon>
        <taxon>Vertebrata</taxon>
        <taxon>Euteleostomi</taxon>
        <taxon>Actinopterygii</taxon>
        <taxon>Neopterygii</taxon>
        <taxon>Teleostei</taxon>
        <taxon>Neoteleostei</taxon>
        <taxon>Acanthomorphata</taxon>
        <taxon>Ovalentaria</taxon>
        <taxon>Cichlomorphae</taxon>
        <taxon>Cichliformes</taxon>
        <taxon>Cichlidae</taxon>
        <taxon>New World cichlids</taxon>
        <taxon>Cichlasomatinae</taxon>
        <taxon>Heroini</taxon>
        <taxon>Amphilophus</taxon>
    </lineage>
</organism>
<reference evidence="1" key="1">
    <citation type="submission" date="2025-08" db="UniProtKB">
        <authorList>
            <consortium name="Ensembl"/>
        </authorList>
    </citation>
    <scope>IDENTIFICATION</scope>
</reference>
<dbReference type="Proteomes" id="UP000261340">
    <property type="component" value="Unplaced"/>
</dbReference>
<reference evidence="1" key="2">
    <citation type="submission" date="2025-09" db="UniProtKB">
        <authorList>
            <consortium name="Ensembl"/>
        </authorList>
    </citation>
    <scope>IDENTIFICATION</scope>
</reference>
<dbReference type="Ensembl" id="ENSACIT00000028468.1">
    <property type="protein sequence ID" value="ENSACIP00000027738.1"/>
    <property type="gene ID" value="ENSACIG00000021499.1"/>
</dbReference>
<sequence>MMMMTNWQFFVLDPESGQLQYYLNEVSRSQRPPRGSLPLLGAMVVSSNEFPYMFTIRSTNGNFYKLRGETVSYLPQSEYCFVTVFASSCGLL</sequence>
<keyword evidence="2" id="KW-1185">Reference proteome</keyword>